<evidence type="ECO:0000256" key="3">
    <source>
        <dbReference type="ARBA" id="ARBA00023125"/>
    </source>
</evidence>
<protein>
    <submittedName>
        <fullName evidence="6">Integrase arm-type DNA-binding domain-containing protein</fullName>
    </submittedName>
</protein>
<keyword evidence="2" id="KW-0229">DNA integration</keyword>
<dbReference type="GO" id="GO:0006310">
    <property type="term" value="P:DNA recombination"/>
    <property type="evidence" value="ECO:0007669"/>
    <property type="project" value="UniProtKB-KW"/>
</dbReference>
<dbReference type="InterPro" id="IPR038488">
    <property type="entry name" value="Integrase_DNA-bd_sf"/>
</dbReference>
<keyword evidence="3 6" id="KW-0238">DNA-binding</keyword>
<proteinExistence type="inferred from homology"/>
<dbReference type="InterPro" id="IPR025166">
    <property type="entry name" value="Integrase_DNA_bind_dom"/>
</dbReference>
<dbReference type="KEGG" id="sbar:H5V43_00575"/>
<dbReference type="GO" id="GO:0015074">
    <property type="term" value="P:DNA integration"/>
    <property type="evidence" value="ECO:0007669"/>
    <property type="project" value="UniProtKB-KW"/>
</dbReference>
<dbReference type="RefSeq" id="WP_128830839.1">
    <property type="nucleotide sequence ID" value="NZ_BATN01000096.1"/>
</dbReference>
<dbReference type="PANTHER" id="PTHR30629:SF2">
    <property type="entry name" value="PROPHAGE INTEGRASE INTS-RELATED"/>
    <property type="match status" value="1"/>
</dbReference>
<dbReference type="InterPro" id="IPR002104">
    <property type="entry name" value="Integrase_catalytic"/>
</dbReference>
<feature type="domain" description="Tyr recombinase" evidence="5">
    <location>
        <begin position="212"/>
        <end position="385"/>
    </location>
</feature>
<dbReference type="GO" id="GO:0003677">
    <property type="term" value="F:DNA binding"/>
    <property type="evidence" value="ECO:0007669"/>
    <property type="project" value="UniProtKB-KW"/>
</dbReference>
<dbReference type="Gene3D" id="1.10.150.130">
    <property type="match status" value="1"/>
</dbReference>
<dbReference type="InterPro" id="IPR013762">
    <property type="entry name" value="Integrase-like_cat_sf"/>
</dbReference>
<dbReference type="SUPFAM" id="SSF56349">
    <property type="entry name" value="DNA breaking-rejoining enzymes"/>
    <property type="match status" value="1"/>
</dbReference>
<dbReference type="InterPro" id="IPR011010">
    <property type="entry name" value="DNA_brk_join_enz"/>
</dbReference>
<sequence>MTRKPLFTPSMIDALTGGALKDPLTPGLSIELLSSGKKVWRYARRISAGGALLRRSLGNYPAFNIPEARAWACALNQQVEAGVDPRHAEQEERRRATMTVSRAHAIYMEAVQQGRASRAKRRNKPRTISDKKTMFQRDIEPSLGSKIIYDVSETELISLVERKGKTAPVRANRVAAELKVFFGWAASLRGREVGLEHDPARRLGDLRFVETPRSRKLGLDELEWFLRGLAEERRDIRRGMLLWLLTATRFSELVWAKSSELEGGVWTIPAERSKNHQAHRIALGPWGQALFRSEGEWVFPADKVEGPRTQGWYEARDRILQRMSKIAGKPVARFTPHDFRRTARSNTKRLNVDYETAEAMLNHMKTGLERIYDRYDLEEEKRRWFLMWETEIVQLARRAGVAGLLDAPNEGYV</sequence>
<dbReference type="EMBL" id="CP060035">
    <property type="protein sequence ID" value="QOT71717.1"/>
    <property type="molecule type" value="Genomic_DNA"/>
</dbReference>
<dbReference type="Pfam" id="PF00589">
    <property type="entry name" value="Phage_integrase"/>
    <property type="match status" value="1"/>
</dbReference>
<evidence type="ECO:0000259" key="5">
    <source>
        <dbReference type="PROSITE" id="PS51898"/>
    </source>
</evidence>
<gene>
    <name evidence="6" type="ORF">H5V43_00575</name>
</gene>
<dbReference type="Gene3D" id="3.30.160.390">
    <property type="entry name" value="Integrase, DNA-binding domain"/>
    <property type="match status" value="1"/>
</dbReference>
<dbReference type="AlphaFoldDB" id="A0A7M2GHL4"/>
<evidence type="ECO:0000313" key="7">
    <source>
        <dbReference type="Proteomes" id="UP000593663"/>
    </source>
</evidence>
<keyword evidence="4" id="KW-0233">DNA recombination</keyword>
<dbReference type="InterPro" id="IPR010998">
    <property type="entry name" value="Integrase_recombinase_N"/>
</dbReference>
<dbReference type="Gene3D" id="1.10.443.10">
    <property type="entry name" value="Intergrase catalytic core"/>
    <property type="match status" value="1"/>
</dbReference>
<evidence type="ECO:0000256" key="2">
    <source>
        <dbReference type="ARBA" id="ARBA00022908"/>
    </source>
</evidence>
<evidence type="ECO:0000256" key="4">
    <source>
        <dbReference type="ARBA" id="ARBA00023172"/>
    </source>
</evidence>
<evidence type="ECO:0000313" key="6">
    <source>
        <dbReference type="EMBL" id="QOT71717.1"/>
    </source>
</evidence>
<comment type="similarity">
    <text evidence="1">Belongs to the 'phage' integrase family.</text>
</comment>
<name>A0A7M2GHL4_SPHSA</name>
<dbReference type="InterPro" id="IPR050808">
    <property type="entry name" value="Phage_Integrase"/>
</dbReference>
<dbReference type="PROSITE" id="PS51898">
    <property type="entry name" value="TYR_RECOMBINASE"/>
    <property type="match status" value="1"/>
</dbReference>
<reference evidence="7" key="1">
    <citation type="submission" date="2020-08" db="EMBL/GenBank/DDBJ databases">
        <title>Complete genome sequence of Sphingobium barthaii strain KK22, a high-molecular-weight polycyclic aromatic hydrocarbon-degrading soil bacterium.</title>
        <authorList>
            <person name="Mori J.F."/>
            <person name="Kanaly R.A."/>
        </authorList>
    </citation>
    <scope>NUCLEOTIDE SEQUENCE [LARGE SCALE GENOMIC DNA]</scope>
    <source>
        <strain evidence="7">KK22</strain>
    </source>
</reference>
<dbReference type="PANTHER" id="PTHR30629">
    <property type="entry name" value="PROPHAGE INTEGRASE"/>
    <property type="match status" value="1"/>
</dbReference>
<evidence type="ECO:0000256" key="1">
    <source>
        <dbReference type="ARBA" id="ARBA00008857"/>
    </source>
</evidence>
<dbReference type="Pfam" id="PF13356">
    <property type="entry name" value="Arm-DNA-bind_3"/>
    <property type="match status" value="1"/>
</dbReference>
<organism evidence="6 7">
    <name type="scientific">Sphingobium fuliginis (strain ATCC 27551)</name>
    <dbReference type="NCBI Taxonomy" id="336203"/>
    <lineage>
        <taxon>Bacteria</taxon>
        <taxon>Pseudomonadati</taxon>
        <taxon>Pseudomonadota</taxon>
        <taxon>Alphaproteobacteria</taxon>
        <taxon>Sphingomonadales</taxon>
        <taxon>Sphingomonadaceae</taxon>
        <taxon>Sphingobium</taxon>
    </lineage>
</organism>
<accession>A0A7M2GHL4</accession>
<dbReference type="Proteomes" id="UP000593663">
    <property type="component" value="Chromosome 1"/>
</dbReference>